<accession>A0A397TV45</accession>
<feature type="transmembrane region" description="Helical" evidence="5">
    <location>
        <begin position="12"/>
        <end position="32"/>
    </location>
</feature>
<proteinExistence type="inferred from homology"/>
<dbReference type="STRING" id="44941.A0A397TV45"/>
<keyword evidence="5" id="KW-1133">Transmembrane helix</keyword>
<dbReference type="CDD" id="cd00302">
    <property type="entry name" value="cytochrome_P450"/>
    <property type="match status" value="1"/>
</dbReference>
<dbReference type="InterPro" id="IPR001128">
    <property type="entry name" value="Cyt_P450"/>
</dbReference>
<dbReference type="GO" id="GO:0016705">
    <property type="term" value="F:oxidoreductase activity, acting on paired donors, with incorporation or reduction of molecular oxygen"/>
    <property type="evidence" value="ECO:0007669"/>
    <property type="project" value="InterPro"/>
</dbReference>
<keyword evidence="2 3" id="KW-0408">Iron</keyword>
<reference evidence="6 7" key="1">
    <citation type="submission" date="2018-06" db="EMBL/GenBank/DDBJ databases">
        <title>Comparative genomics reveals the genomic features of Rhizophagus irregularis, R. cerebriforme, R. diaphanum and Gigaspora rosea, and their symbiotic lifestyle signature.</title>
        <authorList>
            <person name="Morin E."/>
            <person name="San Clemente H."/>
            <person name="Chen E.C.H."/>
            <person name="De La Providencia I."/>
            <person name="Hainaut M."/>
            <person name="Kuo A."/>
            <person name="Kohler A."/>
            <person name="Murat C."/>
            <person name="Tang N."/>
            <person name="Roy S."/>
            <person name="Loubradou J."/>
            <person name="Henrissat B."/>
            <person name="Grigoriev I.V."/>
            <person name="Corradi N."/>
            <person name="Roux C."/>
            <person name="Martin F.M."/>
        </authorList>
    </citation>
    <scope>NUCLEOTIDE SEQUENCE [LARGE SCALE GENOMIC DNA]</scope>
    <source>
        <strain evidence="6 7">DAOM 194757</strain>
    </source>
</reference>
<dbReference type="AlphaFoldDB" id="A0A397TV45"/>
<comment type="caution">
    <text evidence="6">The sequence shown here is derived from an EMBL/GenBank/DDBJ whole genome shotgun (WGS) entry which is preliminary data.</text>
</comment>
<dbReference type="InterPro" id="IPR017972">
    <property type="entry name" value="Cyt_P450_CS"/>
</dbReference>
<keyword evidence="5" id="KW-0472">Membrane</keyword>
<dbReference type="Gene3D" id="1.10.630.10">
    <property type="entry name" value="Cytochrome P450"/>
    <property type="match status" value="1"/>
</dbReference>
<dbReference type="Pfam" id="PF00067">
    <property type="entry name" value="p450"/>
    <property type="match status" value="1"/>
</dbReference>
<keyword evidence="1 3" id="KW-0479">Metal-binding</keyword>
<keyword evidence="5" id="KW-0812">Transmembrane</keyword>
<keyword evidence="7" id="KW-1185">Reference proteome</keyword>
<dbReference type="GO" id="GO:0005506">
    <property type="term" value="F:iron ion binding"/>
    <property type="evidence" value="ECO:0007669"/>
    <property type="project" value="InterPro"/>
</dbReference>
<dbReference type="GO" id="GO:0004497">
    <property type="term" value="F:monooxygenase activity"/>
    <property type="evidence" value="ECO:0007669"/>
    <property type="project" value="UniProtKB-KW"/>
</dbReference>
<keyword evidence="4" id="KW-0503">Monooxygenase</keyword>
<name>A0A397TV45_9GLOM</name>
<dbReference type="SUPFAM" id="SSF48264">
    <property type="entry name" value="Cytochrome P450"/>
    <property type="match status" value="1"/>
</dbReference>
<keyword evidence="4" id="KW-0560">Oxidoreductase</keyword>
<evidence type="ECO:0000313" key="7">
    <source>
        <dbReference type="Proteomes" id="UP000266673"/>
    </source>
</evidence>
<dbReference type="PANTHER" id="PTHR24301">
    <property type="entry name" value="THROMBOXANE-A SYNTHASE"/>
    <property type="match status" value="1"/>
</dbReference>
<dbReference type="EMBL" id="QKWP01002893">
    <property type="protein sequence ID" value="RIB01900.1"/>
    <property type="molecule type" value="Genomic_DNA"/>
</dbReference>
<evidence type="ECO:0000256" key="1">
    <source>
        <dbReference type="ARBA" id="ARBA00022723"/>
    </source>
</evidence>
<dbReference type="InterPro" id="IPR002401">
    <property type="entry name" value="Cyt_P450_E_grp-I"/>
</dbReference>
<evidence type="ECO:0000313" key="6">
    <source>
        <dbReference type="EMBL" id="RIB01900.1"/>
    </source>
</evidence>
<dbReference type="PROSITE" id="PS00086">
    <property type="entry name" value="CYTOCHROME_P450"/>
    <property type="match status" value="1"/>
</dbReference>
<dbReference type="OrthoDB" id="1470350at2759"/>
<comment type="cofactor">
    <cofactor evidence="3">
        <name>heme</name>
        <dbReference type="ChEBI" id="CHEBI:30413"/>
    </cofactor>
</comment>
<organism evidence="6 7">
    <name type="scientific">Gigaspora rosea</name>
    <dbReference type="NCBI Taxonomy" id="44941"/>
    <lineage>
        <taxon>Eukaryota</taxon>
        <taxon>Fungi</taxon>
        <taxon>Fungi incertae sedis</taxon>
        <taxon>Mucoromycota</taxon>
        <taxon>Glomeromycotina</taxon>
        <taxon>Glomeromycetes</taxon>
        <taxon>Diversisporales</taxon>
        <taxon>Gigasporaceae</taxon>
        <taxon>Gigaspora</taxon>
    </lineage>
</organism>
<evidence type="ECO:0000256" key="5">
    <source>
        <dbReference type="SAM" id="Phobius"/>
    </source>
</evidence>
<dbReference type="GO" id="GO:0020037">
    <property type="term" value="F:heme binding"/>
    <property type="evidence" value="ECO:0007669"/>
    <property type="project" value="InterPro"/>
</dbReference>
<evidence type="ECO:0000256" key="4">
    <source>
        <dbReference type="RuleBase" id="RU000461"/>
    </source>
</evidence>
<sequence>MAVISVIFALKFTDYLNLIVLSFLIYVFQFYYKYFTRPNKLPGPLPLPFIECSYLFKSDAKQLFISLHEKYGDICEIYLGGLRRISISRPEYIENMLTHSATDTTFMIRWPYSEGLEELGVAGRGLLFNHDIKSWKYNRQFFNKAIQSPSFNLEAIKWVDKIFQELEGYWESLANSKLSSDISLDNKHKRSLETDLSLWTNSFTNDIIIVLTTGERSYSMASLYNNLSPIKVNISDALIEDSDRFVRGIKEHTLVASYFTFLVSSLRHYVPFIRNNIKSLVENKDFLYEKLELIIKKRRTEIEETPIGEKLRNDLLTSLIIANTKRDMDDLKTVEGEIFRPLTDIEIRGNMLDACLGGTNASANLFGFLTYYICQYPQVKQKMISEIDSIFPQNTCINHDDLFKLDYCVAIIKEVSRIMPVVSLLARYTNNPCEIAGYKWDAGTMFHVNLYGVHMHKDHWFNPDTFDPDRFYKKNDEIGRYKFAFTMWGGGLRICPGRKLAMIELLSLMVLIFRKYNVELVNEKLPLNSVTSLVTFCEKLLVRIEPRD</sequence>
<dbReference type="PRINTS" id="PR00385">
    <property type="entry name" value="P450"/>
</dbReference>
<evidence type="ECO:0000256" key="2">
    <source>
        <dbReference type="ARBA" id="ARBA00023004"/>
    </source>
</evidence>
<gene>
    <name evidence="6" type="ORF">C2G38_2255924</name>
</gene>
<comment type="similarity">
    <text evidence="4">Belongs to the cytochrome P450 family.</text>
</comment>
<keyword evidence="3 4" id="KW-0349">Heme</keyword>
<evidence type="ECO:0000256" key="3">
    <source>
        <dbReference type="PIRSR" id="PIRSR602401-1"/>
    </source>
</evidence>
<dbReference type="InterPro" id="IPR036396">
    <property type="entry name" value="Cyt_P450_sf"/>
</dbReference>
<dbReference type="PANTHER" id="PTHR24301:SF2">
    <property type="entry name" value="THROMBOXANE-A SYNTHASE"/>
    <property type="match status" value="1"/>
</dbReference>
<dbReference type="PRINTS" id="PR00463">
    <property type="entry name" value="EP450I"/>
</dbReference>
<dbReference type="Proteomes" id="UP000266673">
    <property type="component" value="Unassembled WGS sequence"/>
</dbReference>
<protein>
    <submittedName>
        <fullName evidence="6">Cytochrome P450</fullName>
    </submittedName>
</protein>
<feature type="binding site" description="axial binding residue" evidence="3">
    <location>
        <position position="495"/>
    </location>
    <ligand>
        <name>heme</name>
        <dbReference type="ChEBI" id="CHEBI:30413"/>
    </ligand>
    <ligandPart>
        <name>Fe</name>
        <dbReference type="ChEBI" id="CHEBI:18248"/>
    </ligandPart>
</feature>